<dbReference type="GO" id="GO:0005829">
    <property type="term" value="C:cytosol"/>
    <property type="evidence" value="ECO:0007669"/>
    <property type="project" value="TreeGrafter"/>
</dbReference>
<keyword evidence="4" id="KW-0479">Metal-binding</keyword>
<name>A0AAW5LBL8_9PAST</name>
<dbReference type="Proteomes" id="UP001206350">
    <property type="component" value="Unassembled WGS sequence"/>
</dbReference>
<comment type="similarity">
    <text evidence="2">Belongs to the metallo-dependent hydrolases superfamily. Adenosine and AMP deaminases family.</text>
</comment>
<comment type="caution">
    <text evidence="8">The sequence shown here is derived from an EMBL/GenBank/DDBJ whole genome shotgun (WGS) entry which is preliminary data.</text>
</comment>
<comment type="cofactor">
    <cofactor evidence="1">
        <name>Zn(2+)</name>
        <dbReference type="ChEBI" id="CHEBI:29105"/>
    </cofactor>
</comment>
<dbReference type="Pfam" id="PF00962">
    <property type="entry name" value="A_deaminase"/>
    <property type="match status" value="1"/>
</dbReference>
<dbReference type="CDD" id="cd01320">
    <property type="entry name" value="ADA"/>
    <property type="match status" value="1"/>
</dbReference>
<gene>
    <name evidence="8" type="primary">add</name>
    <name evidence="8" type="ORF">MUU45_000673</name>
</gene>
<reference evidence="8 9" key="1">
    <citation type="journal article" date="2022" name="Microbiol. Spectr.">
        <title>Microbiota of the Pregnant Mouse: Characterization of the Bacterial Communities in the Oral Cavity, Lung, Intestine, and Vagina through Culture and DNA Sequencing.</title>
        <authorList>
            <person name="Greenberg J.M."/>
            <person name="Romero R."/>
            <person name="Winters A.D."/>
            <person name="Galaz J."/>
            <person name="Garcia-Flores V."/>
            <person name="Arenas-Hernandez M."/>
            <person name="Panzer J."/>
            <person name="Shaffer Z."/>
            <person name="Kracht D.J."/>
            <person name="Gomez-Lopez N."/>
            <person name="Theis K.R."/>
        </authorList>
    </citation>
    <scope>NUCLEOTIDE SEQUENCE [LARGE SCALE GENOMIC DNA]</scope>
    <source>
        <strain evidence="8 9">MAC-C1-H1</strain>
    </source>
</reference>
<evidence type="ECO:0000256" key="6">
    <source>
        <dbReference type="ARBA" id="ARBA00022833"/>
    </source>
</evidence>
<evidence type="ECO:0000256" key="2">
    <source>
        <dbReference type="ARBA" id="ARBA00006676"/>
    </source>
</evidence>
<evidence type="ECO:0000256" key="5">
    <source>
        <dbReference type="ARBA" id="ARBA00022801"/>
    </source>
</evidence>
<accession>A0AAW5LBL8</accession>
<dbReference type="EMBL" id="JALJCU010000008">
    <property type="protein sequence ID" value="MCQ9120856.1"/>
    <property type="molecule type" value="Genomic_DNA"/>
</dbReference>
<proteinExistence type="inferred from homology"/>
<dbReference type="PANTHER" id="PTHR11409">
    <property type="entry name" value="ADENOSINE DEAMINASE"/>
    <property type="match status" value="1"/>
</dbReference>
<protein>
    <recommendedName>
        <fullName evidence="3">adenosine deaminase</fullName>
        <ecNumber evidence="3">3.5.4.4</ecNumber>
    </recommendedName>
</protein>
<keyword evidence="9" id="KW-1185">Reference proteome</keyword>
<evidence type="ECO:0000313" key="8">
    <source>
        <dbReference type="EMBL" id="MCQ9120856.1"/>
    </source>
</evidence>
<dbReference type="AlphaFoldDB" id="A0AAW5LBL8"/>
<feature type="domain" description="Adenosine deaminase" evidence="7">
    <location>
        <begin position="11"/>
        <end position="338"/>
    </location>
</feature>
<dbReference type="PANTHER" id="PTHR11409:SF43">
    <property type="entry name" value="ADENOSINE DEAMINASE"/>
    <property type="match status" value="1"/>
</dbReference>
<sequence>MMKNFAKYSLIDLHLHLDGSLSPEWMFEWAEKQNIALPAQNVEQLLSLVSVPQDCTDLNQYLNCFAIPVSLLQSTEAITSAVSDLLKRLDQQGLAYVEIRFAPQLHTQKGLTQSQVVEAALSGLQEGLTGSRLFKANLILCCLRGIGSLEGNLETVRMAKKYLSTGKPGVVAVDLAGPEAGYPTMNFAKEFELAKSLGVPFTIHAGEAAGAENVQQAIELGASRIGHGIRAAESESVMQSLADRHIAVEMCPCSNLQTKAIDHLKHYPLRTFLVKGIIATLNTDNMTVSQTNIQQEFDLLAREYQLNENEAQQLLENSIRAAFLSDEEKCELKSHIEKRINYSEKGE</sequence>
<evidence type="ECO:0000256" key="3">
    <source>
        <dbReference type="ARBA" id="ARBA00012784"/>
    </source>
</evidence>
<evidence type="ECO:0000259" key="7">
    <source>
        <dbReference type="Pfam" id="PF00962"/>
    </source>
</evidence>
<dbReference type="GO" id="GO:0046872">
    <property type="term" value="F:metal ion binding"/>
    <property type="evidence" value="ECO:0007669"/>
    <property type="project" value="UniProtKB-KW"/>
</dbReference>
<dbReference type="GO" id="GO:0046103">
    <property type="term" value="P:inosine biosynthetic process"/>
    <property type="evidence" value="ECO:0007669"/>
    <property type="project" value="TreeGrafter"/>
</dbReference>
<evidence type="ECO:0000256" key="1">
    <source>
        <dbReference type="ARBA" id="ARBA00001947"/>
    </source>
</evidence>
<dbReference type="InterPro" id="IPR001365">
    <property type="entry name" value="A_deaminase_dom"/>
</dbReference>
<keyword evidence="6" id="KW-0862">Zinc</keyword>
<organism evidence="8 9">
    <name type="scientific">Rodentibacter pneumotropicus</name>
    <dbReference type="NCBI Taxonomy" id="758"/>
    <lineage>
        <taxon>Bacteria</taxon>
        <taxon>Pseudomonadati</taxon>
        <taxon>Pseudomonadota</taxon>
        <taxon>Gammaproteobacteria</taxon>
        <taxon>Pasteurellales</taxon>
        <taxon>Pasteurellaceae</taxon>
        <taxon>Rodentibacter</taxon>
    </lineage>
</organism>
<evidence type="ECO:0000256" key="4">
    <source>
        <dbReference type="ARBA" id="ARBA00022723"/>
    </source>
</evidence>
<dbReference type="GO" id="GO:0006154">
    <property type="term" value="P:adenosine catabolic process"/>
    <property type="evidence" value="ECO:0007669"/>
    <property type="project" value="TreeGrafter"/>
</dbReference>
<dbReference type="GO" id="GO:0043103">
    <property type="term" value="P:hypoxanthine salvage"/>
    <property type="evidence" value="ECO:0007669"/>
    <property type="project" value="TreeGrafter"/>
</dbReference>
<dbReference type="SUPFAM" id="SSF51556">
    <property type="entry name" value="Metallo-dependent hydrolases"/>
    <property type="match status" value="1"/>
</dbReference>
<dbReference type="EC" id="3.5.4.4" evidence="3"/>
<dbReference type="InterPro" id="IPR032466">
    <property type="entry name" value="Metal_Hydrolase"/>
</dbReference>
<keyword evidence="5 8" id="KW-0378">Hydrolase</keyword>
<evidence type="ECO:0000313" key="9">
    <source>
        <dbReference type="Proteomes" id="UP001206350"/>
    </source>
</evidence>
<dbReference type="InterPro" id="IPR006330">
    <property type="entry name" value="Ado/ade_deaminase"/>
</dbReference>
<dbReference type="GO" id="GO:0004000">
    <property type="term" value="F:adenosine deaminase activity"/>
    <property type="evidence" value="ECO:0007669"/>
    <property type="project" value="TreeGrafter"/>
</dbReference>
<dbReference type="NCBIfam" id="TIGR01430">
    <property type="entry name" value="aden_deam"/>
    <property type="match status" value="1"/>
</dbReference>
<dbReference type="Gene3D" id="3.20.20.140">
    <property type="entry name" value="Metal-dependent hydrolases"/>
    <property type="match status" value="1"/>
</dbReference>